<keyword evidence="4" id="KW-0274">FAD</keyword>
<keyword evidence="7" id="KW-1185">Reference proteome</keyword>
<feature type="domain" description="FAD/NAD(P)-binding" evidence="5">
    <location>
        <begin position="132"/>
        <end position="339"/>
    </location>
</feature>
<dbReference type="InterPro" id="IPR036188">
    <property type="entry name" value="FAD/NAD-bd_sf"/>
</dbReference>
<dbReference type="OMA" id="SFCDLPY"/>
<evidence type="ECO:0000313" key="7">
    <source>
        <dbReference type="Proteomes" id="UP000000560"/>
    </source>
</evidence>
<dbReference type="Pfam" id="PF07992">
    <property type="entry name" value="Pyr_redox_2"/>
    <property type="match status" value="1"/>
</dbReference>
<dbReference type="RefSeq" id="XP_050469188.1">
    <property type="nucleotide sequence ID" value="XM_050613365.1"/>
</dbReference>
<dbReference type="PANTHER" id="PTHR42877:SF4">
    <property type="entry name" value="FAD_NAD(P)-BINDING DOMAIN-CONTAINING PROTEIN-RELATED"/>
    <property type="match status" value="1"/>
</dbReference>
<name>C8VSC1_EMENI</name>
<dbReference type="OrthoDB" id="74360at2759"/>
<keyword evidence="3" id="KW-0285">Flavoprotein</keyword>
<comment type="cofactor">
    <cofactor evidence="1">
        <name>FAD</name>
        <dbReference type="ChEBI" id="CHEBI:57692"/>
    </cofactor>
</comment>
<dbReference type="VEuPathDB" id="FungiDB:AN0586"/>
<reference evidence="7" key="2">
    <citation type="journal article" date="2009" name="Fungal Genet. Biol.">
        <title>The 2008 update of the Aspergillus nidulans genome annotation: a community effort.</title>
        <authorList>
            <person name="Wortman J.R."/>
            <person name="Gilsenan J.M."/>
            <person name="Joardar V."/>
            <person name="Deegan J."/>
            <person name="Clutterbuck J."/>
            <person name="Andersen M.R."/>
            <person name="Archer D."/>
            <person name="Bencina M."/>
            <person name="Braus G."/>
            <person name="Coutinho P."/>
            <person name="von Dohren H."/>
            <person name="Doonan J."/>
            <person name="Driessen A.J."/>
            <person name="Durek P."/>
            <person name="Espeso E."/>
            <person name="Fekete E."/>
            <person name="Flipphi M."/>
            <person name="Estrada C.G."/>
            <person name="Geysens S."/>
            <person name="Goldman G."/>
            <person name="de Groot P.W."/>
            <person name="Hansen K."/>
            <person name="Harris S.D."/>
            <person name="Heinekamp T."/>
            <person name="Helmstaedt K."/>
            <person name="Henrissat B."/>
            <person name="Hofmann G."/>
            <person name="Homan T."/>
            <person name="Horio T."/>
            <person name="Horiuchi H."/>
            <person name="James S."/>
            <person name="Jones M."/>
            <person name="Karaffa L."/>
            <person name="Karanyi Z."/>
            <person name="Kato M."/>
            <person name="Keller N."/>
            <person name="Kelly D.E."/>
            <person name="Kiel J.A."/>
            <person name="Kim J.M."/>
            <person name="van der Klei I.J."/>
            <person name="Klis F.M."/>
            <person name="Kovalchuk A."/>
            <person name="Krasevec N."/>
            <person name="Kubicek C.P."/>
            <person name="Liu B."/>
            <person name="Maccabe A."/>
            <person name="Meyer V."/>
            <person name="Mirabito P."/>
            <person name="Miskei M."/>
            <person name="Mos M."/>
            <person name="Mullins J."/>
            <person name="Nelson D.R."/>
            <person name="Nielsen J."/>
            <person name="Oakley B.R."/>
            <person name="Osmani S.A."/>
            <person name="Pakula T."/>
            <person name="Paszewski A."/>
            <person name="Paulsen I."/>
            <person name="Pilsyk S."/>
            <person name="Pocsi I."/>
            <person name="Punt P.J."/>
            <person name="Ram A.F."/>
            <person name="Ren Q."/>
            <person name="Robellet X."/>
            <person name="Robson G."/>
            <person name="Seiboth B."/>
            <person name="van Solingen P."/>
            <person name="Specht T."/>
            <person name="Sun J."/>
            <person name="Taheri-Talesh N."/>
            <person name="Takeshita N."/>
            <person name="Ussery D."/>
            <person name="vanKuyk P.A."/>
            <person name="Visser H."/>
            <person name="van de Vondervoort P.J."/>
            <person name="de Vries R.P."/>
            <person name="Walton J."/>
            <person name="Xiang X."/>
            <person name="Xiong Y."/>
            <person name="Zeng A.P."/>
            <person name="Brandt B.W."/>
            <person name="Cornell M.J."/>
            <person name="van den Hondel C.A."/>
            <person name="Visser J."/>
            <person name="Oliver S.G."/>
            <person name="Turner G."/>
        </authorList>
    </citation>
    <scope>GENOME REANNOTATION</scope>
    <source>
        <strain evidence="7">FGSC A4 / ATCC 38163 / CBS 112.46 / NRRL 194 / M139</strain>
    </source>
</reference>
<organism evidence="6 7">
    <name type="scientific">Emericella nidulans (strain FGSC A4 / ATCC 38163 / CBS 112.46 / NRRL 194 / M139)</name>
    <name type="common">Aspergillus nidulans</name>
    <dbReference type="NCBI Taxonomy" id="227321"/>
    <lineage>
        <taxon>Eukaryota</taxon>
        <taxon>Fungi</taxon>
        <taxon>Dikarya</taxon>
        <taxon>Ascomycota</taxon>
        <taxon>Pezizomycotina</taxon>
        <taxon>Eurotiomycetes</taxon>
        <taxon>Eurotiomycetidae</taxon>
        <taxon>Eurotiales</taxon>
        <taxon>Aspergillaceae</taxon>
        <taxon>Aspergillus</taxon>
        <taxon>Aspergillus subgen. Nidulantes</taxon>
    </lineage>
</organism>
<evidence type="ECO:0000313" key="6">
    <source>
        <dbReference type="EMBL" id="CBF89179.1"/>
    </source>
</evidence>
<gene>
    <name evidence="6" type="ORF">ANIA_00586</name>
</gene>
<dbReference type="HOGENOM" id="CLU_015676_3_1_1"/>
<dbReference type="GeneID" id="2876359"/>
<dbReference type="EMBL" id="BN001308">
    <property type="protein sequence ID" value="CBF89179.1"/>
    <property type="molecule type" value="Genomic_DNA"/>
</dbReference>
<accession>C8VSC1</accession>
<protein>
    <recommendedName>
        <fullName evidence="5">FAD/NAD(P)-binding domain-containing protein</fullName>
    </recommendedName>
</protein>
<evidence type="ECO:0000256" key="4">
    <source>
        <dbReference type="ARBA" id="ARBA00022827"/>
    </source>
</evidence>
<dbReference type="SUPFAM" id="SSF51905">
    <property type="entry name" value="FAD/NAD(P)-binding domain"/>
    <property type="match status" value="1"/>
</dbReference>
<sequence>MMDQHPLPFLTHSPIDPGSIDGEKATAYARGVLNRLNAALAASDTEALENCFYSDQASWKDQLALTWHLRTFRCHNTIAASFLDTARLRGLSSGITIDGEAVFLSATPALVCPESPIAYSPSLQDAMNFETDVFIIGAGNAAIALSACLKALGVESVMADRNAHPGDNWARRYDCMRFHVPTAFCDLPYMYRATVYDEELRSPHLLTRQDLTSQVRRYVNSFNLNTLHLAEIQWTEYDELAKKWTIAFQTPAGQCKATSSHLVLATGIGSLKPNIPYIAEPHIYKGISIHSAEYKNAKLLKEQGVKSVVLIGSANTAFDVLENGHSAGLNATMVARSPTYIVPLEYVYHQASLGTYDTESMQPIISSSHCQHLWTDSCVVDCFPRSHRLNWNDTPQSRQPGPCSQQSRTNSTCLDTDAIIWCTGFADSNVVTTATEILGGKSDVTVANTKIDDQTGRAHVLTPGGIASHLDTTWGVDEEGEIRGMWKRHSHVESIWIMGGYTQQHWWYSRILALQIKAALQGILPPAYRHDPAPEK</sequence>
<evidence type="ECO:0000256" key="1">
    <source>
        <dbReference type="ARBA" id="ARBA00001974"/>
    </source>
</evidence>
<evidence type="ECO:0000259" key="5">
    <source>
        <dbReference type="Pfam" id="PF07992"/>
    </source>
</evidence>
<evidence type="ECO:0000256" key="2">
    <source>
        <dbReference type="ARBA" id="ARBA00010139"/>
    </source>
</evidence>
<dbReference type="Proteomes" id="UP000000560">
    <property type="component" value="Chromosome VIII"/>
</dbReference>
<comment type="similarity">
    <text evidence="2">Belongs to the FAD-binding monooxygenase family.</text>
</comment>
<dbReference type="PANTHER" id="PTHR42877">
    <property type="entry name" value="L-ORNITHINE N(5)-MONOOXYGENASE-RELATED"/>
    <property type="match status" value="1"/>
</dbReference>
<dbReference type="GO" id="GO:0004497">
    <property type="term" value="F:monooxygenase activity"/>
    <property type="evidence" value="ECO:0000318"/>
    <property type="project" value="GO_Central"/>
</dbReference>
<proteinExistence type="inferred from homology"/>
<evidence type="ECO:0000256" key="3">
    <source>
        <dbReference type="ARBA" id="ARBA00022630"/>
    </source>
</evidence>
<dbReference type="InterPro" id="IPR023753">
    <property type="entry name" value="FAD/NAD-binding_dom"/>
</dbReference>
<dbReference type="eggNOG" id="KOG1399">
    <property type="taxonomic scope" value="Eukaryota"/>
</dbReference>
<dbReference type="KEGG" id="ani:ANIA_00586"/>
<dbReference type="AlphaFoldDB" id="C8VSC1"/>
<dbReference type="Gene3D" id="3.50.50.60">
    <property type="entry name" value="FAD/NAD(P)-binding domain"/>
    <property type="match status" value="1"/>
</dbReference>
<reference evidence="7" key="1">
    <citation type="journal article" date="2005" name="Nature">
        <title>Sequencing of Aspergillus nidulans and comparative analysis with A. fumigatus and A. oryzae.</title>
        <authorList>
            <person name="Galagan J.E."/>
            <person name="Calvo S.E."/>
            <person name="Cuomo C."/>
            <person name="Ma L.J."/>
            <person name="Wortman J.R."/>
            <person name="Batzoglou S."/>
            <person name="Lee S.I."/>
            <person name="Basturkmen M."/>
            <person name="Spevak C.C."/>
            <person name="Clutterbuck J."/>
            <person name="Kapitonov V."/>
            <person name="Jurka J."/>
            <person name="Scazzocchio C."/>
            <person name="Farman M."/>
            <person name="Butler J."/>
            <person name="Purcell S."/>
            <person name="Harris S."/>
            <person name="Braus G.H."/>
            <person name="Draht O."/>
            <person name="Busch S."/>
            <person name="D'Enfert C."/>
            <person name="Bouchier C."/>
            <person name="Goldman G.H."/>
            <person name="Bell-Pedersen D."/>
            <person name="Griffiths-Jones S."/>
            <person name="Doonan J.H."/>
            <person name="Yu J."/>
            <person name="Vienken K."/>
            <person name="Pain A."/>
            <person name="Freitag M."/>
            <person name="Selker E.U."/>
            <person name="Archer D.B."/>
            <person name="Penalva M.A."/>
            <person name="Oakley B.R."/>
            <person name="Momany M."/>
            <person name="Tanaka T."/>
            <person name="Kumagai T."/>
            <person name="Asai K."/>
            <person name="Machida M."/>
            <person name="Nierman W.C."/>
            <person name="Denning D.W."/>
            <person name="Caddick M."/>
            <person name="Hynes M."/>
            <person name="Paoletti M."/>
            <person name="Fischer R."/>
            <person name="Miller B."/>
            <person name="Dyer P."/>
            <person name="Sachs M.S."/>
            <person name="Osmani S.A."/>
            <person name="Birren B.W."/>
        </authorList>
    </citation>
    <scope>NUCLEOTIDE SEQUENCE [LARGE SCALE GENOMIC DNA]</scope>
    <source>
        <strain evidence="7">FGSC A4 / ATCC 38163 / CBS 112.46 / NRRL 194 / M139</strain>
    </source>
</reference>
<dbReference type="InterPro" id="IPR051209">
    <property type="entry name" value="FAD-bind_Monooxygenase_sf"/>
</dbReference>
<dbReference type="InParanoid" id="C8VSC1"/>